<evidence type="ECO:0000259" key="3">
    <source>
        <dbReference type="PROSITE" id="PS50853"/>
    </source>
</evidence>
<keyword evidence="5" id="KW-1185">Reference proteome</keyword>
<organism evidence="4 5">
    <name type="scientific">Leptospira semungkisensis</name>
    <dbReference type="NCBI Taxonomy" id="2484985"/>
    <lineage>
        <taxon>Bacteria</taxon>
        <taxon>Pseudomonadati</taxon>
        <taxon>Spirochaetota</taxon>
        <taxon>Spirochaetia</taxon>
        <taxon>Leptospirales</taxon>
        <taxon>Leptospiraceae</taxon>
        <taxon>Leptospira</taxon>
    </lineage>
</organism>
<comment type="caution">
    <text evidence="4">The sequence shown here is derived from an EMBL/GenBank/DDBJ whole genome shotgun (WGS) entry which is preliminary data.</text>
</comment>
<comment type="similarity">
    <text evidence="1">Belongs to the peptidase C1 family.</text>
</comment>
<name>A0A4R9FY27_9LEPT</name>
<dbReference type="Gene3D" id="2.60.40.10">
    <property type="entry name" value="Immunoglobulins"/>
    <property type="match status" value="4"/>
</dbReference>
<dbReference type="GO" id="GO:0006508">
    <property type="term" value="P:proteolysis"/>
    <property type="evidence" value="ECO:0007669"/>
    <property type="project" value="UniProtKB-KW"/>
</dbReference>
<dbReference type="PROSITE" id="PS50853">
    <property type="entry name" value="FN3"/>
    <property type="match status" value="1"/>
</dbReference>
<dbReference type="InterPro" id="IPR038765">
    <property type="entry name" value="Papain-like_cys_pep_sf"/>
</dbReference>
<dbReference type="CDD" id="cd00063">
    <property type="entry name" value="FN3"/>
    <property type="match status" value="1"/>
</dbReference>
<protein>
    <submittedName>
        <fullName evidence="4">Cysteine protease</fullName>
    </submittedName>
</protein>
<dbReference type="SUPFAM" id="SSF49265">
    <property type="entry name" value="Fibronectin type III"/>
    <property type="match status" value="3"/>
</dbReference>
<dbReference type="Proteomes" id="UP000297453">
    <property type="component" value="Unassembled WGS sequence"/>
</dbReference>
<proteinExistence type="inferred from homology"/>
<feature type="domain" description="Fibronectin type-III" evidence="3">
    <location>
        <begin position="618"/>
        <end position="712"/>
    </location>
</feature>
<evidence type="ECO:0000256" key="2">
    <source>
        <dbReference type="SAM" id="MobiDB-lite"/>
    </source>
</evidence>
<dbReference type="Gene3D" id="3.90.70.10">
    <property type="entry name" value="Cysteine proteinases"/>
    <property type="match status" value="1"/>
</dbReference>
<keyword evidence="4" id="KW-0645">Protease</keyword>
<reference evidence="4" key="1">
    <citation type="journal article" date="2019" name="PLoS Negl. Trop. Dis.">
        <title>Revisiting the worldwide diversity of Leptospira species in the environment.</title>
        <authorList>
            <person name="Vincent A.T."/>
            <person name="Schiettekatte O."/>
            <person name="Bourhy P."/>
            <person name="Veyrier F.J."/>
            <person name="Picardeau M."/>
        </authorList>
    </citation>
    <scope>NUCLEOTIDE SEQUENCE [LARGE SCALE GENOMIC DNA]</scope>
    <source>
        <strain evidence="4">SSS9</strain>
    </source>
</reference>
<dbReference type="CDD" id="cd02619">
    <property type="entry name" value="Peptidase_C1"/>
    <property type="match status" value="1"/>
</dbReference>
<dbReference type="OrthoDB" id="3648721at2"/>
<feature type="compositionally biased region" description="Low complexity" evidence="2">
    <location>
        <begin position="287"/>
        <end position="306"/>
    </location>
</feature>
<dbReference type="PROSITE" id="PS00639">
    <property type="entry name" value="THIOL_PROTEASE_HIS"/>
    <property type="match status" value="1"/>
</dbReference>
<dbReference type="InterPro" id="IPR000668">
    <property type="entry name" value="Peptidase_C1A_C"/>
</dbReference>
<dbReference type="InterPro" id="IPR013128">
    <property type="entry name" value="Peptidase_C1A"/>
</dbReference>
<evidence type="ECO:0000256" key="1">
    <source>
        <dbReference type="ARBA" id="ARBA00008455"/>
    </source>
</evidence>
<dbReference type="InterPro" id="IPR013783">
    <property type="entry name" value="Ig-like_fold"/>
</dbReference>
<gene>
    <name evidence="4" type="ORF">EHO59_10450</name>
</gene>
<dbReference type="AlphaFoldDB" id="A0A4R9FY27"/>
<dbReference type="PANTHER" id="PTHR12411">
    <property type="entry name" value="CYSTEINE PROTEASE FAMILY C1-RELATED"/>
    <property type="match status" value="1"/>
</dbReference>
<keyword evidence="4" id="KW-0378">Hydrolase</keyword>
<dbReference type="SMART" id="SM00645">
    <property type="entry name" value="Pept_C1"/>
    <property type="match status" value="1"/>
</dbReference>
<dbReference type="InterPro" id="IPR003961">
    <property type="entry name" value="FN3_dom"/>
</dbReference>
<dbReference type="InterPro" id="IPR025660">
    <property type="entry name" value="Pept_his_AS"/>
</dbReference>
<accession>A0A4R9FY27</accession>
<dbReference type="GO" id="GO:0008234">
    <property type="term" value="F:cysteine-type peptidase activity"/>
    <property type="evidence" value="ECO:0007669"/>
    <property type="project" value="InterPro"/>
</dbReference>
<dbReference type="EMBL" id="RQEP01000012">
    <property type="protein sequence ID" value="TGK03938.1"/>
    <property type="molecule type" value="Genomic_DNA"/>
</dbReference>
<sequence>MKSNLRTISVFTFLFFVFASGLFSQSPPSLGMKQEPAELIASLKEANPYKIAHRGLPSSVDLSSFMPPVGDQGQQSSCVAWSTAYATKSYQEYMERKNSGWKLKDSSGSPNYSNIFSPAFIYNQINGGRDNGSLISDAMRLVVENGAAPWTSMPYNPNDYLTRPSQAALNTASNYKAKEFLRVRQTDPTEVKNQLNEGRPVVAGILVYENFMNLKGDQIYKEGIGKTYGGHAIAIIGYDDSRGAFKFINSWSTQWGDNGYGYIDYKWFSKICQSAFVMVDETAPASTTTATNTADTSTTTTTTTDNILPPATDTKPVPPEKVKPLPPKEISASQGSFSDKVILTWESIPLAIGYEIYRKGSGDSSFSKIGLSQTNGFTDDGVQKDFAYSYKIATLTDSDSSDLSNGDVIGYAKTEEAKAPPKVVGVKASQGQFSNKVDLVWETIDGVTDYSVYKWSATQKKYLSIGKAKASTYSDNGAAKNGVTEFYVIAATGNGKTGEASDAASGFTAKLTAKPSKPTGLKATKGLYNSKIELHWQKVAGASKYVIYRYNITGIFGGGAWAKLAEEPRENFIDEKLSGQYAFYAVAAVNKDGLSGPFSDYAYGYIDPNKQRGAKLPSPENLKGSTDAKAGKISLKWDLVKGANEYYVYRKKRGSSSWDFLSSTNDKTSAYTADIPEKETLYLYSVTAKTDLGGESDRANPISAVLSKAKPAAAMRSFGGDSSLEKFKGPWTAMAWDGSKGVNQVLLEIESQDNVNYVVKFNKQKIFEGRYVENSPIIDKEGKFKIEIENSGDALQVTLKDNGIINQKSTLNFLKE</sequence>
<dbReference type="SMART" id="SM00060">
    <property type="entry name" value="FN3"/>
    <property type="match status" value="3"/>
</dbReference>
<dbReference type="SUPFAM" id="SSF54001">
    <property type="entry name" value="Cysteine proteinases"/>
    <property type="match status" value="1"/>
</dbReference>
<dbReference type="Pfam" id="PF00112">
    <property type="entry name" value="Peptidase_C1"/>
    <property type="match status" value="1"/>
</dbReference>
<evidence type="ECO:0000313" key="5">
    <source>
        <dbReference type="Proteomes" id="UP000297453"/>
    </source>
</evidence>
<evidence type="ECO:0000313" key="4">
    <source>
        <dbReference type="EMBL" id="TGK03938.1"/>
    </source>
</evidence>
<dbReference type="InterPro" id="IPR036116">
    <property type="entry name" value="FN3_sf"/>
</dbReference>
<feature type="region of interest" description="Disordered" evidence="2">
    <location>
        <begin position="287"/>
        <end position="331"/>
    </location>
</feature>